<evidence type="ECO:0000313" key="1">
    <source>
        <dbReference type="EMBL" id="KQL44608.1"/>
    </source>
</evidence>
<dbReference type="Proteomes" id="UP000051063">
    <property type="component" value="Unassembled WGS sequence"/>
</dbReference>
<dbReference type="Gene3D" id="3.40.630.10">
    <property type="entry name" value="Zn peptidases"/>
    <property type="match status" value="1"/>
</dbReference>
<sequence length="68" mass="7080">MEITDTKSGHSHGNLTAAHGNLTAAVGIATIEGLGPIGGNAHSAEEYLEIDRTLLIASIIKRLSETLQ</sequence>
<protein>
    <recommendedName>
        <fullName evidence="3">Peptidase M20 dimerisation domain-containing protein</fullName>
    </recommendedName>
</protein>
<dbReference type="EMBL" id="LJJB01000013">
    <property type="protein sequence ID" value="KQL44608.1"/>
    <property type="molecule type" value="Genomic_DNA"/>
</dbReference>
<gene>
    <name evidence="1" type="ORF">AN963_24845</name>
</gene>
<evidence type="ECO:0000313" key="2">
    <source>
        <dbReference type="Proteomes" id="UP000051063"/>
    </source>
</evidence>
<organism evidence="1 2">
    <name type="scientific">Brevibacillus choshinensis</name>
    <dbReference type="NCBI Taxonomy" id="54911"/>
    <lineage>
        <taxon>Bacteria</taxon>
        <taxon>Bacillati</taxon>
        <taxon>Bacillota</taxon>
        <taxon>Bacilli</taxon>
        <taxon>Bacillales</taxon>
        <taxon>Paenibacillaceae</taxon>
        <taxon>Brevibacillus</taxon>
    </lineage>
</organism>
<keyword evidence="2" id="KW-1185">Reference proteome</keyword>
<evidence type="ECO:0008006" key="3">
    <source>
        <dbReference type="Google" id="ProtNLM"/>
    </source>
</evidence>
<dbReference type="RefSeq" id="WP_055747195.1">
    <property type="nucleotide sequence ID" value="NZ_LJJB01000013.1"/>
</dbReference>
<proteinExistence type="predicted"/>
<accession>A0ABR5N2V0</accession>
<name>A0ABR5N2V0_BRECH</name>
<reference evidence="1 2" key="1">
    <citation type="submission" date="2015-09" db="EMBL/GenBank/DDBJ databases">
        <title>Genome sequencing project for genomic taxonomy and phylogenomics of Bacillus-like bacteria.</title>
        <authorList>
            <person name="Liu B."/>
            <person name="Wang J."/>
            <person name="Zhu Y."/>
            <person name="Liu G."/>
            <person name="Chen Q."/>
            <person name="Chen Z."/>
            <person name="Lan J."/>
            <person name="Che J."/>
            <person name="Ge C."/>
            <person name="Shi H."/>
            <person name="Pan Z."/>
            <person name="Liu X."/>
        </authorList>
    </citation>
    <scope>NUCLEOTIDE SEQUENCE [LARGE SCALE GENOMIC DNA]</scope>
    <source>
        <strain evidence="1 2">DSM 8552</strain>
    </source>
</reference>
<comment type="caution">
    <text evidence="1">The sequence shown here is derived from an EMBL/GenBank/DDBJ whole genome shotgun (WGS) entry which is preliminary data.</text>
</comment>